<accession>A0ABR5MLU9</accession>
<keyword evidence="8" id="KW-0862">Zinc</keyword>
<evidence type="ECO:0000256" key="11">
    <source>
        <dbReference type="ARBA" id="ARBA00049893"/>
    </source>
</evidence>
<dbReference type="EMBL" id="LGTK01000008">
    <property type="protein sequence ID" value="KPH77172.1"/>
    <property type="molecule type" value="Genomic_DNA"/>
</dbReference>
<dbReference type="PANTHER" id="PTHR30616">
    <property type="entry name" value="UNCHARACTERIZED PROTEIN YFIH"/>
    <property type="match status" value="1"/>
</dbReference>
<keyword evidence="5" id="KW-0808">Transferase</keyword>
<protein>
    <recommendedName>
        <fullName evidence="12">Purine nucleoside phosphorylase</fullName>
    </recommendedName>
</protein>
<evidence type="ECO:0000256" key="4">
    <source>
        <dbReference type="ARBA" id="ARBA00007353"/>
    </source>
</evidence>
<evidence type="ECO:0000256" key="3">
    <source>
        <dbReference type="ARBA" id="ARBA00003215"/>
    </source>
</evidence>
<comment type="catalytic activity">
    <reaction evidence="9">
        <text>adenosine + H2O + H(+) = inosine + NH4(+)</text>
        <dbReference type="Rhea" id="RHEA:24408"/>
        <dbReference type="ChEBI" id="CHEBI:15377"/>
        <dbReference type="ChEBI" id="CHEBI:15378"/>
        <dbReference type="ChEBI" id="CHEBI:16335"/>
        <dbReference type="ChEBI" id="CHEBI:17596"/>
        <dbReference type="ChEBI" id="CHEBI:28938"/>
        <dbReference type="EC" id="3.5.4.4"/>
    </reaction>
    <physiologicalReaction direction="left-to-right" evidence="9">
        <dbReference type="Rhea" id="RHEA:24409"/>
    </physiologicalReaction>
</comment>
<comment type="catalytic activity">
    <reaction evidence="10">
        <text>adenosine + phosphate = alpha-D-ribose 1-phosphate + adenine</text>
        <dbReference type="Rhea" id="RHEA:27642"/>
        <dbReference type="ChEBI" id="CHEBI:16335"/>
        <dbReference type="ChEBI" id="CHEBI:16708"/>
        <dbReference type="ChEBI" id="CHEBI:43474"/>
        <dbReference type="ChEBI" id="CHEBI:57720"/>
        <dbReference type="EC" id="2.4.2.1"/>
    </reaction>
    <physiologicalReaction direction="left-to-right" evidence="10">
        <dbReference type="Rhea" id="RHEA:27643"/>
    </physiologicalReaction>
</comment>
<evidence type="ECO:0000256" key="9">
    <source>
        <dbReference type="ARBA" id="ARBA00047989"/>
    </source>
</evidence>
<dbReference type="InterPro" id="IPR003730">
    <property type="entry name" value="Cu_polyphenol_OxRdtase"/>
</dbReference>
<evidence type="ECO:0000256" key="1">
    <source>
        <dbReference type="ARBA" id="ARBA00000553"/>
    </source>
</evidence>
<dbReference type="Proteomes" id="UP000037854">
    <property type="component" value="Unassembled WGS sequence"/>
</dbReference>
<dbReference type="RefSeq" id="WP_060667904.1">
    <property type="nucleotide sequence ID" value="NZ_LGTK01000008.1"/>
</dbReference>
<evidence type="ECO:0000313" key="14">
    <source>
        <dbReference type="Proteomes" id="UP000037854"/>
    </source>
</evidence>
<dbReference type="NCBIfam" id="TIGR00726">
    <property type="entry name" value="peptidoglycan editing factor PgeF"/>
    <property type="match status" value="1"/>
</dbReference>
<keyword evidence="14" id="KW-1185">Reference proteome</keyword>
<dbReference type="Gene3D" id="3.60.140.10">
    <property type="entry name" value="CNF1/YfiH-like putative cysteine hydrolases"/>
    <property type="match status" value="1"/>
</dbReference>
<dbReference type="InterPro" id="IPR038371">
    <property type="entry name" value="Cu_polyphenol_OxRdtase_sf"/>
</dbReference>
<dbReference type="PANTHER" id="PTHR30616:SF2">
    <property type="entry name" value="PURINE NUCLEOSIDE PHOSPHORYLASE LACC1"/>
    <property type="match status" value="1"/>
</dbReference>
<evidence type="ECO:0000256" key="7">
    <source>
        <dbReference type="ARBA" id="ARBA00022801"/>
    </source>
</evidence>
<comment type="function">
    <text evidence="3">Purine nucleoside enzyme that catalyzes the phosphorolysis of adenosine and inosine nucleosides, yielding D-ribose 1-phosphate and the respective free bases, adenine and hypoxanthine. Also catalyzes the phosphorolysis of S-methyl-5'-thioadenosine into adenine and S-methyl-5-thio-alpha-D-ribose 1-phosphate. Also has adenosine deaminase activity.</text>
</comment>
<evidence type="ECO:0000256" key="5">
    <source>
        <dbReference type="ARBA" id="ARBA00022679"/>
    </source>
</evidence>
<evidence type="ECO:0000256" key="8">
    <source>
        <dbReference type="ARBA" id="ARBA00022833"/>
    </source>
</evidence>
<comment type="cofactor">
    <cofactor evidence="2">
        <name>Zn(2+)</name>
        <dbReference type="ChEBI" id="CHEBI:29105"/>
    </cofactor>
</comment>
<comment type="similarity">
    <text evidence="4 12">Belongs to the purine nucleoside phosphorylase YfiH/LACC1 family.</text>
</comment>
<proteinExistence type="inferred from homology"/>
<keyword evidence="6" id="KW-0479">Metal-binding</keyword>
<dbReference type="InterPro" id="IPR011324">
    <property type="entry name" value="Cytotoxic_necrot_fac-like_cat"/>
</dbReference>
<name>A0ABR5MLU9_9BACI</name>
<comment type="catalytic activity">
    <reaction evidence="1">
        <text>inosine + phosphate = alpha-D-ribose 1-phosphate + hypoxanthine</text>
        <dbReference type="Rhea" id="RHEA:27646"/>
        <dbReference type="ChEBI" id="CHEBI:17368"/>
        <dbReference type="ChEBI" id="CHEBI:17596"/>
        <dbReference type="ChEBI" id="CHEBI:43474"/>
        <dbReference type="ChEBI" id="CHEBI:57720"/>
        <dbReference type="EC" id="2.4.2.1"/>
    </reaction>
    <physiologicalReaction direction="left-to-right" evidence="1">
        <dbReference type="Rhea" id="RHEA:27647"/>
    </physiologicalReaction>
</comment>
<dbReference type="CDD" id="cd16833">
    <property type="entry name" value="YfiH"/>
    <property type="match status" value="1"/>
</dbReference>
<evidence type="ECO:0000256" key="12">
    <source>
        <dbReference type="RuleBase" id="RU361274"/>
    </source>
</evidence>
<dbReference type="Pfam" id="PF02578">
    <property type="entry name" value="Cu-oxidase_4"/>
    <property type="match status" value="1"/>
</dbReference>
<sequence>MSEVFQQKDQSFLQIEKWRQLNEKLIVGFTTRNGGVSDPPFQSLNLGLHVPDNQEDIIKNRETLANKLNIPLENWVAGEQVHDTAVQLITVDDKGKGSRDYSNSIHGVDGLITGHKGILLTAFFADCVPLFFFDPVTEMIGIAHAGWRGTVNGMARSMVQAMKDQGVNESNLLVVIGPSISQEMYEVDEKVIDNIEHKIRQKCVVPSRNKRYLLDLKKLNVEILLQSGVLRHNIDVTNYCTYKDKSLFFSHRRDKGKTGRMLGFLGIIS</sequence>
<comment type="caution">
    <text evidence="13">The sequence shown here is derived from an EMBL/GenBank/DDBJ whole genome shotgun (WGS) entry which is preliminary data.</text>
</comment>
<keyword evidence="7" id="KW-0378">Hydrolase</keyword>
<evidence type="ECO:0000256" key="10">
    <source>
        <dbReference type="ARBA" id="ARBA00048968"/>
    </source>
</evidence>
<dbReference type="SUPFAM" id="SSF64438">
    <property type="entry name" value="CNF1/YfiH-like putative cysteine hydrolases"/>
    <property type="match status" value="1"/>
</dbReference>
<evidence type="ECO:0000256" key="6">
    <source>
        <dbReference type="ARBA" id="ARBA00022723"/>
    </source>
</evidence>
<evidence type="ECO:0000313" key="13">
    <source>
        <dbReference type="EMBL" id="KPH77172.1"/>
    </source>
</evidence>
<evidence type="ECO:0000256" key="2">
    <source>
        <dbReference type="ARBA" id="ARBA00001947"/>
    </source>
</evidence>
<reference evidence="13 14" key="1">
    <citation type="submission" date="2015-07" db="EMBL/GenBank/DDBJ databases">
        <title>High-quality draft genome sequence of Oceanobacillus caeni HM6, a bacillus isolated from a human feces.</title>
        <authorList>
            <person name="Kumar J."/>
            <person name="Verma M.K."/>
            <person name="Pandey R."/>
            <person name="Bhambi M."/>
            <person name="Chauhan N."/>
        </authorList>
    </citation>
    <scope>NUCLEOTIDE SEQUENCE [LARGE SCALE GENOMIC DNA]</scope>
    <source>
        <strain evidence="13 14">HM6</strain>
    </source>
</reference>
<gene>
    <name evidence="13" type="ORF">AFL42_03925</name>
</gene>
<organism evidence="13 14">
    <name type="scientific">Oceanobacillus caeni</name>
    <dbReference type="NCBI Taxonomy" id="405946"/>
    <lineage>
        <taxon>Bacteria</taxon>
        <taxon>Bacillati</taxon>
        <taxon>Bacillota</taxon>
        <taxon>Bacilli</taxon>
        <taxon>Bacillales</taxon>
        <taxon>Bacillaceae</taxon>
        <taxon>Oceanobacillus</taxon>
    </lineage>
</organism>
<comment type="catalytic activity">
    <reaction evidence="11">
        <text>S-methyl-5'-thioadenosine + phosphate = 5-(methylsulfanyl)-alpha-D-ribose 1-phosphate + adenine</text>
        <dbReference type="Rhea" id="RHEA:11852"/>
        <dbReference type="ChEBI" id="CHEBI:16708"/>
        <dbReference type="ChEBI" id="CHEBI:17509"/>
        <dbReference type="ChEBI" id="CHEBI:43474"/>
        <dbReference type="ChEBI" id="CHEBI:58533"/>
        <dbReference type="EC" id="2.4.2.28"/>
    </reaction>
    <physiologicalReaction direction="left-to-right" evidence="11">
        <dbReference type="Rhea" id="RHEA:11853"/>
    </physiologicalReaction>
</comment>